<dbReference type="AlphaFoldDB" id="A0AA85ITI5"/>
<keyword evidence="2" id="KW-1185">Reference proteome</keyword>
<feature type="region of interest" description="Disordered" evidence="1">
    <location>
        <begin position="374"/>
        <end position="411"/>
    </location>
</feature>
<reference evidence="2" key="1">
    <citation type="submission" date="2022-06" db="EMBL/GenBank/DDBJ databases">
        <authorList>
            <person name="Berger JAMES D."/>
            <person name="Berger JAMES D."/>
        </authorList>
    </citation>
    <scope>NUCLEOTIDE SEQUENCE [LARGE SCALE GENOMIC DNA]</scope>
</reference>
<evidence type="ECO:0000256" key="1">
    <source>
        <dbReference type="SAM" id="MobiDB-lite"/>
    </source>
</evidence>
<proteinExistence type="predicted"/>
<feature type="compositionally biased region" description="Polar residues" evidence="1">
    <location>
        <begin position="84"/>
        <end position="94"/>
    </location>
</feature>
<feature type="region of interest" description="Disordered" evidence="1">
    <location>
        <begin position="56"/>
        <end position="94"/>
    </location>
</feature>
<feature type="region of interest" description="Disordered" evidence="1">
    <location>
        <begin position="298"/>
        <end position="326"/>
    </location>
</feature>
<feature type="region of interest" description="Disordered" evidence="1">
    <location>
        <begin position="224"/>
        <end position="264"/>
    </location>
</feature>
<feature type="compositionally biased region" description="Low complexity" evidence="1">
    <location>
        <begin position="224"/>
        <end position="239"/>
    </location>
</feature>
<dbReference type="Proteomes" id="UP000050795">
    <property type="component" value="Unassembled WGS sequence"/>
</dbReference>
<organism evidence="2 3">
    <name type="scientific">Trichobilharzia regenti</name>
    <name type="common">Nasal bird schistosome</name>
    <dbReference type="NCBI Taxonomy" id="157069"/>
    <lineage>
        <taxon>Eukaryota</taxon>
        <taxon>Metazoa</taxon>
        <taxon>Spiralia</taxon>
        <taxon>Lophotrochozoa</taxon>
        <taxon>Platyhelminthes</taxon>
        <taxon>Trematoda</taxon>
        <taxon>Digenea</taxon>
        <taxon>Strigeidida</taxon>
        <taxon>Schistosomatoidea</taxon>
        <taxon>Schistosomatidae</taxon>
        <taxon>Trichobilharzia</taxon>
    </lineage>
</organism>
<evidence type="ECO:0000313" key="2">
    <source>
        <dbReference type="Proteomes" id="UP000050795"/>
    </source>
</evidence>
<accession>A0AA85ITI5</accession>
<name>A0AA85ITI5_TRIRE</name>
<reference evidence="3" key="2">
    <citation type="submission" date="2023-11" db="UniProtKB">
        <authorList>
            <consortium name="WormBaseParasite"/>
        </authorList>
    </citation>
    <scope>IDENTIFICATION</scope>
</reference>
<protein>
    <submittedName>
        <fullName evidence="3">Uncharacterized protein</fullName>
    </submittedName>
</protein>
<feature type="compositionally biased region" description="Low complexity" evidence="1">
    <location>
        <begin position="309"/>
        <end position="326"/>
    </location>
</feature>
<dbReference type="WBParaSite" id="TREG1_108780.1">
    <property type="protein sequence ID" value="TREG1_108780.1"/>
    <property type="gene ID" value="TREG1_108780"/>
</dbReference>
<sequence>MSGSELLDDYHHLPTSSHSYVNLMNDDPDGEKLQFSTNYSSLSRLKKIHDDHVKSSNGEIYVNGDGATSDNDNKNKTPTGGGSSRKNSLKRQNSSNSVYYNVWESEDGSKVPQNAITTTTTTTNTDGNLKRNNEISTNTRIYRRSRALPGNILLTSDQGLPMATTVTTTSTTSSTTTTAAAATTLPATSSTVHIPTSLTNSTYNTNVLSELSPELPLPVRVKRSQMSLDSTSSSSSSCSGGDNDESTSLQDATINGNNNLSREENKENRIHGVVDNHHHHRVNDDTGKLSTDYHRSTGGVGVTNPPPTVGTMAVTTPTTSTTTTPTTISGKLQSNLGIGKSSGSVQKISQLNYIEPFNLDLRTSQSTVERVNNPITTTSSTSSSLSETITTISSTPPATGTPMTTGSTTSVSTAIKTIRLIKKPSITSTTSTMMSSVSSNSSSAAFTTNPIETPSHHHHQSSVISRLQHLINTSSTTPKCPPPLPSANTILPQCDSPLPHTTNTFSNSSIIHTTTTSTITTNAGEDDEHIEYREIDPISTNALAIVTERFG</sequence>
<feature type="compositionally biased region" description="Polar residues" evidence="1">
    <location>
        <begin position="246"/>
        <end position="260"/>
    </location>
</feature>
<feature type="compositionally biased region" description="Low complexity" evidence="1">
    <location>
        <begin position="375"/>
        <end position="411"/>
    </location>
</feature>
<evidence type="ECO:0000313" key="3">
    <source>
        <dbReference type="WBParaSite" id="TREG1_108780.1"/>
    </source>
</evidence>